<evidence type="ECO:0000256" key="1">
    <source>
        <dbReference type="SAM" id="MobiDB-lite"/>
    </source>
</evidence>
<reference evidence="2 3" key="1">
    <citation type="submission" date="2024-07" db="EMBL/GenBank/DDBJ databases">
        <title>Chromosome-level genome assembly of the water stick insect Ranatra chinensis (Heteroptera: Nepidae).</title>
        <authorList>
            <person name="Liu X."/>
        </authorList>
    </citation>
    <scope>NUCLEOTIDE SEQUENCE [LARGE SCALE GENOMIC DNA]</scope>
    <source>
        <strain evidence="2">Cailab_2021Rc</strain>
        <tissue evidence="2">Muscle</tissue>
    </source>
</reference>
<evidence type="ECO:0000313" key="2">
    <source>
        <dbReference type="EMBL" id="KAL1139236.1"/>
    </source>
</evidence>
<feature type="compositionally biased region" description="Basic and acidic residues" evidence="1">
    <location>
        <begin position="86"/>
        <end position="102"/>
    </location>
</feature>
<name>A0ABD0YU07_9HEMI</name>
<protein>
    <submittedName>
        <fullName evidence="2">Uncharacterized protein</fullName>
    </submittedName>
</protein>
<sequence length="160" mass="18121">MVNLSVRKERKECPIKGLEECPIKGLEECPNKGLEECSNKENTSTKRAAVKNGFDFGESGGQFFESQRRSTDEFVEKSENIISGRPRRETKREKAARKAEVERSETGSKCTVLVHMQTNKAKYAFVSGALRQMLNLRLNQVRVVLKLYAANAGKHGFFEF</sequence>
<feature type="compositionally biased region" description="Basic and acidic residues" evidence="1">
    <location>
        <begin position="66"/>
        <end position="79"/>
    </location>
</feature>
<proteinExistence type="predicted"/>
<evidence type="ECO:0000313" key="3">
    <source>
        <dbReference type="Proteomes" id="UP001558652"/>
    </source>
</evidence>
<gene>
    <name evidence="2" type="ORF">AAG570_006222</name>
</gene>
<organism evidence="2 3">
    <name type="scientific">Ranatra chinensis</name>
    <dbReference type="NCBI Taxonomy" id="642074"/>
    <lineage>
        <taxon>Eukaryota</taxon>
        <taxon>Metazoa</taxon>
        <taxon>Ecdysozoa</taxon>
        <taxon>Arthropoda</taxon>
        <taxon>Hexapoda</taxon>
        <taxon>Insecta</taxon>
        <taxon>Pterygota</taxon>
        <taxon>Neoptera</taxon>
        <taxon>Paraneoptera</taxon>
        <taxon>Hemiptera</taxon>
        <taxon>Heteroptera</taxon>
        <taxon>Panheteroptera</taxon>
        <taxon>Nepomorpha</taxon>
        <taxon>Nepidae</taxon>
        <taxon>Ranatrinae</taxon>
        <taxon>Ranatra</taxon>
    </lineage>
</organism>
<keyword evidence="3" id="KW-1185">Reference proteome</keyword>
<accession>A0ABD0YU07</accession>
<comment type="caution">
    <text evidence="2">The sequence shown here is derived from an EMBL/GenBank/DDBJ whole genome shotgun (WGS) entry which is preliminary data.</text>
</comment>
<feature type="region of interest" description="Disordered" evidence="1">
    <location>
        <begin position="65"/>
        <end position="102"/>
    </location>
</feature>
<dbReference type="Proteomes" id="UP001558652">
    <property type="component" value="Unassembled WGS sequence"/>
</dbReference>
<dbReference type="EMBL" id="JBFDAA010000002">
    <property type="protein sequence ID" value="KAL1139236.1"/>
    <property type="molecule type" value="Genomic_DNA"/>
</dbReference>
<dbReference type="AlphaFoldDB" id="A0ABD0YU07"/>